<proteinExistence type="predicted"/>
<dbReference type="SUPFAM" id="SSF55874">
    <property type="entry name" value="ATPase domain of HSP90 chaperone/DNA topoisomerase II/histidine kinase"/>
    <property type="match status" value="1"/>
</dbReference>
<dbReference type="InParanoid" id="A0A151ZDN5"/>
<dbReference type="InterPro" id="IPR036097">
    <property type="entry name" value="HisK_dim/P_sf"/>
</dbReference>
<feature type="compositionally biased region" description="Basic residues" evidence="4">
    <location>
        <begin position="1053"/>
        <end position="1066"/>
    </location>
</feature>
<dbReference type="OrthoDB" id="60033at2759"/>
<accession>A0A151ZDN5</accession>
<feature type="compositionally biased region" description="Polar residues" evidence="4">
    <location>
        <begin position="1159"/>
        <end position="1170"/>
    </location>
</feature>
<protein>
    <submittedName>
        <fullName evidence="8">Histidine kinase</fullName>
    </submittedName>
</protein>
<feature type="domain" description="PAC" evidence="7">
    <location>
        <begin position="498"/>
        <end position="553"/>
    </location>
</feature>
<dbReference type="PANTHER" id="PTHR45339">
    <property type="entry name" value="HYBRID SIGNAL TRANSDUCTION HISTIDINE KINASE J"/>
    <property type="match status" value="1"/>
</dbReference>
<dbReference type="PROSITE" id="PS50109">
    <property type="entry name" value="HIS_KIN"/>
    <property type="match status" value="1"/>
</dbReference>
<dbReference type="InterPro" id="IPR000700">
    <property type="entry name" value="PAS-assoc_C"/>
</dbReference>
<feature type="compositionally biased region" description="Polar residues" evidence="4">
    <location>
        <begin position="994"/>
        <end position="1004"/>
    </location>
</feature>
<dbReference type="Pfam" id="PF00072">
    <property type="entry name" value="Response_reg"/>
    <property type="match status" value="1"/>
</dbReference>
<feature type="domain" description="PAC" evidence="7">
    <location>
        <begin position="343"/>
        <end position="396"/>
    </location>
</feature>
<feature type="compositionally biased region" description="Low complexity" evidence="4">
    <location>
        <begin position="1067"/>
        <end position="1078"/>
    </location>
</feature>
<dbReference type="PRINTS" id="PR00344">
    <property type="entry name" value="BCTRLSENSOR"/>
</dbReference>
<dbReference type="SUPFAM" id="SSF47384">
    <property type="entry name" value="Homodimeric domain of signal transducing histidine kinase"/>
    <property type="match status" value="1"/>
</dbReference>
<keyword evidence="8" id="KW-0808">Transferase</keyword>
<keyword evidence="9" id="KW-1185">Reference proteome</keyword>
<evidence type="ECO:0000256" key="3">
    <source>
        <dbReference type="PROSITE-ProRule" id="PRU00169"/>
    </source>
</evidence>
<keyword evidence="1 3" id="KW-0597">Phosphoprotein</keyword>
<dbReference type="EMBL" id="LODT01000031">
    <property type="protein sequence ID" value="KYQ92057.1"/>
    <property type="molecule type" value="Genomic_DNA"/>
</dbReference>
<evidence type="ECO:0000256" key="4">
    <source>
        <dbReference type="SAM" id="MobiDB-lite"/>
    </source>
</evidence>
<dbReference type="Gene3D" id="2.10.70.100">
    <property type="match status" value="1"/>
</dbReference>
<dbReference type="NCBIfam" id="TIGR00229">
    <property type="entry name" value="sensory_box"/>
    <property type="match status" value="1"/>
</dbReference>
<dbReference type="PROSITE" id="PS50110">
    <property type="entry name" value="RESPONSE_REGULATORY"/>
    <property type="match status" value="1"/>
</dbReference>
<feature type="compositionally biased region" description="Low complexity" evidence="4">
    <location>
        <begin position="870"/>
        <end position="879"/>
    </location>
</feature>
<dbReference type="InterPro" id="IPR003594">
    <property type="entry name" value="HATPase_dom"/>
</dbReference>
<dbReference type="SUPFAM" id="SSF52172">
    <property type="entry name" value="CheY-like"/>
    <property type="match status" value="1"/>
</dbReference>
<feature type="compositionally biased region" description="Low complexity" evidence="4">
    <location>
        <begin position="925"/>
        <end position="945"/>
    </location>
</feature>
<evidence type="ECO:0000259" key="7">
    <source>
        <dbReference type="PROSITE" id="PS50113"/>
    </source>
</evidence>
<dbReference type="CDD" id="cd17546">
    <property type="entry name" value="REC_hyHK_CKI1_RcsC-like"/>
    <property type="match status" value="1"/>
</dbReference>
<dbReference type="STRING" id="361077.A0A151ZDN5"/>
<feature type="region of interest" description="Disordered" evidence="4">
    <location>
        <begin position="924"/>
        <end position="945"/>
    </location>
</feature>
<feature type="modified residue" description="4-aspartylphosphate" evidence="3">
    <location>
        <position position="1300"/>
    </location>
</feature>
<dbReference type="InterPro" id="IPR004358">
    <property type="entry name" value="Sig_transdc_His_kin-like_C"/>
</dbReference>
<dbReference type="GO" id="GO:0000155">
    <property type="term" value="F:phosphorelay sensor kinase activity"/>
    <property type="evidence" value="ECO:0007669"/>
    <property type="project" value="InterPro"/>
</dbReference>
<evidence type="ECO:0000259" key="5">
    <source>
        <dbReference type="PROSITE" id="PS50109"/>
    </source>
</evidence>
<dbReference type="PANTHER" id="PTHR45339:SF5">
    <property type="entry name" value="HISTIDINE KINASE"/>
    <property type="match status" value="1"/>
</dbReference>
<dbReference type="InterPro" id="IPR036890">
    <property type="entry name" value="HATPase_C_sf"/>
</dbReference>
<dbReference type="InterPro" id="IPR003661">
    <property type="entry name" value="HisK_dim/P_dom"/>
</dbReference>
<name>A0A151ZDN5_TIELA</name>
<organism evidence="8 9">
    <name type="scientific">Tieghemostelium lacteum</name>
    <name type="common">Slime mold</name>
    <name type="synonym">Dictyostelium lacteum</name>
    <dbReference type="NCBI Taxonomy" id="361077"/>
    <lineage>
        <taxon>Eukaryota</taxon>
        <taxon>Amoebozoa</taxon>
        <taxon>Evosea</taxon>
        <taxon>Eumycetozoa</taxon>
        <taxon>Dictyostelia</taxon>
        <taxon>Dictyosteliales</taxon>
        <taxon>Raperosteliaceae</taxon>
        <taxon>Tieghemostelium</taxon>
    </lineage>
</organism>
<feature type="region of interest" description="Disordered" evidence="4">
    <location>
        <begin position="962"/>
        <end position="1004"/>
    </location>
</feature>
<feature type="region of interest" description="Disordered" evidence="4">
    <location>
        <begin position="1024"/>
        <end position="1083"/>
    </location>
</feature>
<feature type="region of interest" description="Disordered" evidence="4">
    <location>
        <begin position="870"/>
        <end position="890"/>
    </location>
</feature>
<dbReference type="Proteomes" id="UP000076078">
    <property type="component" value="Unassembled WGS sequence"/>
</dbReference>
<keyword evidence="2" id="KW-0807">Transducer</keyword>
<feature type="compositionally biased region" description="Polar residues" evidence="4">
    <location>
        <begin position="962"/>
        <end position="986"/>
    </location>
</feature>
<feature type="region of interest" description="Disordered" evidence="4">
    <location>
        <begin position="1159"/>
        <end position="1182"/>
    </location>
</feature>
<dbReference type="Gene3D" id="1.10.287.130">
    <property type="match status" value="1"/>
</dbReference>
<dbReference type="OMA" id="WHRIDAR"/>
<dbReference type="InterPro" id="IPR001789">
    <property type="entry name" value="Sig_transdc_resp-reg_receiver"/>
</dbReference>
<dbReference type="InterPro" id="IPR000014">
    <property type="entry name" value="PAS"/>
</dbReference>
<evidence type="ECO:0000256" key="2">
    <source>
        <dbReference type="ARBA" id="ARBA00023224"/>
    </source>
</evidence>
<dbReference type="Pfam" id="PF00512">
    <property type="entry name" value="HisKA"/>
    <property type="match status" value="1"/>
</dbReference>
<dbReference type="SMART" id="SM00388">
    <property type="entry name" value="HisKA"/>
    <property type="match status" value="1"/>
</dbReference>
<gene>
    <name evidence="8" type="ORF">DLAC_06894</name>
</gene>
<dbReference type="Gene3D" id="3.30.450.20">
    <property type="entry name" value="PAS domain"/>
    <property type="match status" value="2"/>
</dbReference>
<evidence type="ECO:0000313" key="8">
    <source>
        <dbReference type="EMBL" id="KYQ92057.1"/>
    </source>
</evidence>
<dbReference type="InterPro" id="IPR011006">
    <property type="entry name" value="CheY-like_superfamily"/>
</dbReference>
<reference evidence="8 9" key="1">
    <citation type="submission" date="2015-12" db="EMBL/GenBank/DDBJ databases">
        <title>Dictyostelia acquired genes for synthesis and detection of signals that induce cell-type specialization by lateral gene transfer from prokaryotes.</title>
        <authorList>
            <person name="Gloeckner G."/>
            <person name="Schaap P."/>
        </authorList>
    </citation>
    <scope>NUCLEOTIDE SEQUENCE [LARGE SCALE GENOMIC DNA]</scope>
    <source>
        <strain evidence="8 9">TK</strain>
    </source>
</reference>
<dbReference type="Pfam" id="PF02518">
    <property type="entry name" value="HATPase_c"/>
    <property type="match status" value="1"/>
</dbReference>
<dbReference type="SMART" id="SM00387">
    <property type="entry name" value="HATPase_c"/>
    <property type="match status" value="1"/>
</dbReference>
<evidence type="ECO:0000313" key="9">
    <source>
        <dbReference type="Proteomes" id="UP000076078"/>
    </source>
</evidence>
<dbReference type="Gene3D" id="3.30.565.10">
    <property type="entry name" value="Histidine kinase-like ATPase, C-terminal domain"/>
    <property type="match status" value="1"/>
</dbReference>
<feature type="compositionally biased region" description="Low complexity" evidence="4">
    <location>
        <begin position="1027"/>
        <end position="1052"/>
    </location>
</feature>
<dbReference type="CDD" id="cd00082">
    <property type="entry name" value="HisKA"/>
    <property type="match status" value="1"/>
</dbReference>
<dbReference type="PROSITE" id="PS50113">
    <property type="entry name" value="PAC"/>
    <property type="match status" value="2"/>
</dbReference>
<feature type="region of interest" description="Disordered" evidence="4">
    <location>
        <begin position="1211"/>
        <end position="1231"/>
    </location>
</feature>
<dbReference type="SMART" id="SM00448">
    <property type="entry name" value="REC"/>
    <property type="match status" value="1"/>
</dbReference>
<dbReference type="SUPFAM" id="SSF55785">
    <property type="entry name" value="PYP-like sensor domain (PAS domain)"/>
    <property type="match status" value="3"/>
</dbReference>
<dbReference type="Gene3D" id="3.40.50.2300">
    <property type="match status" value="1"/>
</dbReference>
<keyword evidence="8" id="KW-0418">Kinase</keyword>
<feature type="domain" description="Response regulatory" evidence="6">
    <location>
        <begin position="1246"/>
        <end position="1369"/>
    </location>
</feature>
<sequence>MLYLEILKKLSTAVWLFDIENKQLVWGNPAAAQLWDASSIEQLLMRDFSSDMSLATEIRLKGYLEEFKLGLSKIQNWTFYPNGKGPLPVIIKSSGIMVSLQETIELGLKEVSSRFYTLGIEPPQERMLMMVEAFSDQKGFESEKNKDLLRSIEALRHTPVMISYFDASDSSGNILIQNPSSLEVFGNSIHFKDMFVYPQESEFVYNRLVHEENGGVYRGDLLMKTLNGNQWHRIDARLSRDPVTGNKGIVISHSNIHELRIYQEILEENEKRLQEAQEIANLGSWEWDLIEKSTKVSKQLFRIFGIDPHEIDVGMNFPELVKDLEAVDILPLIFKAIESKSSFEFSHRIKRKNDDSFRILHVKGEVLLNNESLPIRVLGISHDITDIQMAREKIEEESKFVEALIGCLKAGIVACNSKGDLTHFNKAAQSLHGLELSEKTNRVDLFSKILTCYKKDPVMSAEDLEITKLNLEEGKEEEDNEVKSNIPILRALRGETIIDDEISITPYGSPENQEHVVLASGQEIVTKDGKSVGAVIVLHDITERKHVEEELRKATETAQHANQIKSEFLANISHEILSPMNSILGLVALCLDNHLPKNIKDNLEDVFDSSQNLLILLQQILDFNNLESHRLIFKPNQFKLRTTLYSILQLFYRRIIEKKVNVTCNIDPQVPDDLFGEESRLKQILLNLIDNSIKFSSPLNPSNFVNITVKLLSKSENQKLIASLPSPSLHQTHSRSNSFDQHYQKLPDLTYDSDQSDSGSVSSHDEGSQITIQFSIQDNGIGVPSDKHKYIFDNFFQVDGSYTRTRGGIGLGLSISYMLAQRFGGNMWFESENNKGSTFHFTINIKKLPPMDSDPTNGIQTFSINPHSPSHTIHTSSPFTPRPSSATAALHSSNSTNELILIKQKLQGIAYPTELVNRISSICNPKSITSSTPPTPTTGTTPTLPSFTCFPIPPISSVKYQSNSKLNSSSLPVPQSQSAPASNLSSPKADKFLNPNQSKSVLSSPKSFINSPILFSLNPNFPYPNTSNNKAQKSNYNNNNNNNNNNSSSNLFNHHHHHHHHHHHQSQQHQNISQQQQQQHEEISPSILVSQSMSNMIINNSTGNNSLISSSYGGGGGIQNRKSPNITINVNNIKNNNSLPYLNLQSLQQEPQQISKEILSPKNSPTSDITQHQHHQQQQQLLHLQSPISTSRSITTQQSISPLLSNYKTSSTSGKLMVSPDMSKSTSQHTAGGHFQPLAAVSNNQKVLVAEDNLLNQKLIKTLLCKRGFEVYIANDGKEALKIYEDNIDSPSPFDCILMDIQMPVLNGLEATSAIRNREKREGGHTPIIAVTAHAMKGDKEKFLEAGVDDYVTKPINPKLLYEVIDTQVTLLKASK</sequence>
<feature type="domain" description="Histidine kinase" evidence="5">
    <location>
        <begin position="571"/>
        <end position="847"/>
    </location>
</feature>
<evidence type="ECO:0000259" key="6">
    <source>
        <dbReference type="PROSITE" id="PS50110"/>
    </source>
</evidence>
<comment type="caution">
    <text evidence="8">The sequence shown here is derived from an EMBL/GenBank/DDBJ whole genome shotgun (WGS) entry which is preliminary data.</text>
</comment>
<dbReference type="InterPro" id="IPR005467">
    <property type="entry name" value="His_kinase_dom"/>
</dbReference>
<dbReference type="InterPro" id="IPR035965">
    <property type="entry name" value="PAS-like_dom_sf"/>
</dbReference>
<evidence type="ECO:0000256" key="1">
    <source>
        <dbReference type="ARBA" id="ARBA00022553"/>
    </source>
</evidence>